<keyword evidence="3" id="KW-1185">Reference proteome</keyword>
<feature type="region of interest" description="Disordered" evidence="1">
    <location>
        <begin position="73"/>
        <end position="121"/>
    </location>
</feature>
<proteinExistence type="predicted"/>
<feature type="region of interest" description="Disordered" evidence="1">
    <location>
        <begin position="574"/>
        <end position="603"/>
    </location>
</feature>
<feature type="compositionally biased region" description="Basic and acidic residues" evidence="1">
    <location>
        <begin position="261"/>
        <end position="270"/>
    </location>
</feature>
<feature type="compositionally biased region" description="Low complexity" evidence="1">
    <location>
        <begin position="92"/>
        <end position="104"/>
    </location>
</feature>
<feature type="compositionally biased region" description="Low complexity" evidence="1">
    <location>
        <begin position="242"/>
        <end position="259"/>
    </location>
</feature>
<feature type="compositionally biased region" description="Low complexity" evidence="1">
    <location>
        <begin position="341"/>
        <end position="374"/>
    </location>
</feature>
<dbReference type="Proteomes" id="UP000306050">
    <property type="component" value="Chromosome SGRAM_9"/>
</dbReference>
<feature type="region of interest" description="Disordered" evidence="1">
    <location>
        <begin position="459"/>
        <end position="487"/>
    </location>
</feature>
<feature type="region of interest" description="Disordered" evidence="1">
    <location>
        <begin position="423"/>
        <end position="443"/>
    </location>
</feature>
<organism evidence="2 3">
    <name type="scientific">Sporisorium graminicola</name>
    <dbReference type="NCBI Taxonomy" id="280036"/>
    <lineage>
        <taxon>Eukaryota</taxon>
        <taxon>Fungi</taxon>
        <taxon>Dikarya</taxon>
        <taxon>Basidiomycota</taxon>
        <taxon>Ustilaginomycotina</taxon>
        <taxon>Ustilaginomycetes</taxon>
        <taxon>Ustilaginales</taxon>
        <taxon>Ustilaginaceae</taxon>
        <taxon>Sporisorium</taxon>
    </lineage>
</organism>
<dbReference type="GeneID" id="40729377"/>
<gene>
    <name evidence="2" type="ORF">EX895_006482</name>
</gene>
<dbReference type="KEGG" id="sgra:EX895_006482"/>
<feature type="compositionally biased region" description="Low complexity" evidence="1">
    <location>
        <begin position="585"/>
        <end position="603"/>
    </location>
</feature>
<dbReference type="EMBL" id="SRRM01000022">
    <property type="protein sequence ID" value="TKY84580.1"/>
    <property type="molecule type" value="Genomic_DNA"/>
</dbReference>
<feature type="compositionally biased region" description="Low complexity" evidence="1">
    <location>
        <begin position="198"/>
        <end position="220"/>
    </location>
</feature>
<comment type="caution">
    <text evidence="2">The sequence shown here is derived from an EMBL/GenBank/DDBJ whole genome shotgun (WGS) entry which is preliminary data.</text>
</comment>
<sequence length="640" mass="67016">MMQGNFTNTLSKDTAIDTAQFGPALYSPFSYTLPLGEPTMIKQAAPQHPHGLTKLQHRLLYESDSDGSFDFSFSSPSSVGSTSEYSDVGYQSSTRSRNRSSGLSRQGGGSHGPGSRSGSISSVLGSSIAIQRVMMGTNPSSRGSQRQSVRAIASAFEAVSATSTVRAPALKTGSQLGRVDEQSVPSRNVQASKEDQLRSASQSSSSLFSRSQDSSMSRAAEANGTGPARLKISKQSFQGPKSAPAATTTQSSQRATSPTDARSDSTRAEPHFVFPPRIGNSNRRPHDDNARAQVRSFVSLDGQPDDDEPAFDIVLSPSHKRSVVLPFGVAALRQHLHDTPRASSSRSPSTFGSPPLPSSRSAASRDSMESSYSLDSLSGHPFSLQLAGEDELELRGSLAASIHDAYDSDKVAVVLSGGGGDEFITQDETSHQHSHLQPSTLAADAAVASARGSTLQPLLLSTSRPSSSSSSSTTTLTPRAPPAAAAASMRVNEDTCFPLPPFADMAKATGKGPVSFAAPVDGKAAFEPRGLTLGATPKHAADPAAVAELKQQAAELLASIRSLSDQLETSIPATHRLPGSAYRPASALGDSATSSATTSNGGASTASFVAVDESYSDVWRLMDAWYWSTFEVGPRSPSML</sequence>
<evidence type="ECO:0000256" key="1">
    <source>
        <dbReference type="SAM" id="MobiDB-lite"/>
    </source>
</evidence>
<evidence type="ECO:0000313" key="3">
    <source>
        <dbReference type="Proteomes" id="UP000306050"/>
    </source>
</evidence>
<dbReference type="RefSeq" id="XP_029736565.1">
    <property type="nucleotide sequence ID" value="XM_029887073.1"/>
</dbReference>
<reference evidence="2 3" key="1">
    <citation type="submission" date="2019-05" db="EMBL/GenBank/DDBJ databases">
        <title>Sporisorium graminicola CBS 10092 draft sequencing and annotation.</title>
        <authorList>
            <person name="Solano-Gonzalez S."/>
            <person name="Caddick M.X."/>
            <person name="Darby A."/>
        </authorList>
    </citation>
    <scope>NUCLEOTIDE SEQUENCE [LARGE SCALE GENOMIC DNA]</scope>
    <source>
        <strain evidence="2 3">CBS 10092</strain>
    </source>
</reference>
<evidence type="ECO:0000313" key="2">
    <source>
        <dbReference type="EMBL" id="TKY84580.1"/>
    </source>
</evidence>
<dbReference type="AlphaFoldDB" id="A0A4U7KKJ1"/>
<name>A0A4U7KKJ1_9BASI</name>
<feature type="region of interest" description="Disordered" evidence="1">
    <location>
        <begin position="172"/>
        <end position="288"/>
    </location>
</feature>
<feature type="region of interest" description="Disordered" evidence="1">
    <location>
        <begin position="337"/>
        <end position="374"/>
    </location>
</feature>
<dbReference type="OrthoDB" id="2552507at2759"/>
<feature type="compositionally biased region" description="Low complexity" evidence="1">
    <location>
        <begin position="73"/>
        <end position="83"/>
    </location>
</feature>
<protein>
    <submittedName>
        <fullName evidence="2">Uncharacterized protein</fullName>
    </submittedName>
</protein>
<accession>A0A4U7KKJ1</accession>